<sequence length="220" mass="24310">MNQRNIILILIIIAIALGIGIIIASGAFNTVELVNHDFGSFTMDVPKTAAFENNQTVENLELASQKPLVIKNIGNNKELINITISLNETAGQDANAEHVGNLTIENMNDGILKVTKDVGNGVKIELMGNNKETLIKMADSIKIKEINQTKNLTVEQINTEEVSMVEQPETQQRTAAEISQDSDVHTNPEKSSYLNDQIEYCDYENHKVYYKDGSVGGMPY</sequence>
<keyword evidence="4" id="KW-1185">Reference proteome</keyword>
<feature type="region of interest" description="Disordered" evidence="1">
    <location>
        <begin position="165"/>
        <end position="191"/>
    </location>
</feature>
<keyword evidence="2" id="KW-0812">Transmembrane</keyword>
<evidence type="ECO:0000313" key="3">
    <source>
        <dbReference type="EMBL" id="SDA45859.1"/>
    </source>
</evidence>
<name>A0A1G5VJ28_9EURY</name>
<feature type="compositionally biased region" description="Polar residues" evidence="1">
    <location>
        <begin position="168"/>
        <end position="181"/>
    </location>
</feature>
<organism evidence="3 4">
    <name type="scientific">Methanobrevibacter millerae</name>
    <dbReference type="NCBI Taxonomy" id="230361"/>
    <lineage>
        <taxon>Archaea</taxon>
        <taxon>Methanobacteriati</taxon>
        <taxon>Methanobacteriota</taxon>
        <taxon>Methanomada group</taxon>
        <taxon>Methanobacteria</taxon>
        <taxon>Methanobacteriales</taxon>
        <taxon>Methanobacteriaceae</taxon>
        <taxon>Methanobrevibacter</taxon>
    </lineage>
</organism>
<keyword evidence="2" id="KW-0472">Membrane</keyword>
<keyword evidence="2" id="KW-1133">Transmembrane helix</keyword>
<accession>A0A1G5VJ28</accession>
<evidence type="ECO:0000313" key="4">
    <source>
        <dbReference type="Proteomes" id="UP000323439"/>
    </source>
</evidence>
<feature type="transmembrane region" description="Helical" evidence="2">
    <location>
        <begin position="7"/>
        <end position="28"/>
    </location>
</feature>
<dbReference type="EMBL" id="FMXB01000004">
    <property type="protein sequence ID" value="SDA45859.1"/>
    <property type="molecule type" value="Genomic_DNA"/>
</dbReference>
<protein>
    <submittedName>
        <fullName evidence="3">Uncharacterized protein</fullName>
    </submittedName>
</protein>
<gene>
    <name evidence="3" type="ORF">SAMN02910315_00663</name>
</gene>
<evidence type="ECO:0000256" key="2">
    <source>
        <dbReference type="SAM" id="Phobius"/>
    </source>
</evidence>
<reference evidence="3 4" key="1">
    <citation type="submission" date="2016-10" db="EMBL/GenBank/DDBJ databases">
        <authorList>
            <person name="Varghese N."/>
            <person name="Submissions S."/>
        </authorList>
    </citation>
    <scope>NUCLEOTIDE SEQUENCE [LARGE SCALE GENOMIC DNA]</scope>
    <source>
        <strain evidence="3 4">DSM 16643</strain>
    </source>
</reference>
<dbReference type="Proteomes" id="UP000323439">
    <property type="component" value="Unassembled WGS sequence"/>
</dbReference>
<dbReference type="RefSeq" id="WP_149731285.1">
    <property type="nucleotide sequence ID" value="NZ_FMXB01000004.1"/>
</dbReference>
<proteinExistence type="predicted"/>
<evidence type="ECO:0000256" key="1">
    <source>
        <dbReference type="SAM" id="MobiDB-lite"/>
    </source>
</evidence>
<dbReference type="AlphaFoldDB" id="A0A1G5VJ28"/>